<organism evidence="2 3">
    <name type="scientific">Araneus ventricosus</name>
    <name type="common">Orbweaver spider</name>
    <name type="synonym">Epeira ventricosa</name>
    <dbReference type="NCBI Taxonomy" id="182803"/>
    <lineage>
        <taxon>Eukaryota</taxon>
        <taxon>Metazoa</taxon>
        <taxon>Ecdysozoa</taxon>
        <taxon>Arthropoda</taxon>
        <taxon>Chelicerata</taxon>
        <taxon>Arachnida</taxon>
        <taxon>Araneae</taxon>
        <taxon>Araneomorphae</taxon>
        <taxon>Entelegynae</taxon>
        <taxon>Araneoidea</taxon>
        <taxon>Araneidae</taxon>
        <taxon>Araneus</taxon>
    </lineage>
</organism>
<name>A0A4Y2X0D5_ARAVE</name>
<sequence>KVINHGSGMQLEFLSQPKPSGTPNGAARSGPAQHDMGLFLIVGRRHSSCCYVRKK</sequence>
<protein>
    <submittedName>
        <fullName evidence="2">Uncharacterized protein</fullName>
    </submittedName>
</protein>
<accession>A0A4Y2X0D5</accession>
<proteinExistence type="predicted"/>
<feature type="region of interest" description="Disordered" evidence="1">
    <location>
        <begin position="1"/>
        <end position="32"/>
    </location>
</feature>
<gene>
    <name evidence="2" type="ORF">AVEN_163031_1</name>
</gene>
<dbReference type="EMBL" id="BGPR01067180">
    <property type="protein sequence ID" value="GBO41492.1"/>
    <property type="molecule type" value="Genomic_DNA"/>
</dbReference>
<feature type="non-terminal residue" evidence="2">
    <location>
        <position position="1"/>
    </location>
</feature>
<evidence type="ECO:0000256" key="1">
    <source>
        <dbReference type="SAM" id="MobiDB-lite"/>
    </source>
</evidence>
<reference evidence="2 3" key="1">
    <citation type="journal article" date="2019" name="Sci. Rep.">
        <title>Orb-weaving spider Araneus ventricosus genome elucidates the spidroin gene catalogue.</title>
        <authorList>
            <person name="Kono N."/>
            <person name="Nakamura H."/>
            <person name="Ohtoshi R."/>
            <person name="Moran D.A.P."/>
            <person name="Shinohara A."/>
            <person name="Yoshida Y."/>
            <person name="Fujiwara M."/>
            <person name="Mori M."/>
            <person name="Tomita M."/>
            <person name="Arakawa K."/>
        </authorList>
    </citation>
    <scope>NUCLEOTIDE SEQUENCE [LARGE SCALE GENOMIC DNA]</scope>
</reference>
<comment type="caution">
    <text evidence="2">The sequence shown here is derived from an EMBL/GenBank/DDBJ whole genome shotgun (WGS) entry which is preliminary data.</text>
</comment>
<keyword evidence="3" id="KW-1185">Reference proteome</keyword>
<dbReference type="AlphaFoldDB" id="A0A4Y2X0D5"/>
<evidence type="ECO:0000313" key="2">
    <source>
        <dbReference type="EMBL" id="GBO41492.1"/>
    </source>
</evidence>
<evidence type="ECO:0000313" key="3">
    <source>
        <dbReference type="Proteomes" id="UP000499080"/>
    </source>
</evidence>
<dbReference type="Proteomes" id="UP000499080">
    <property type="component" value="Unassembled WGS sequence"/>
</dbReference>